<keyword evidence="2" id="KW-1003">Cell membrane</keyword>
<feature type="transmembrane region" description="Helical" evidence="8">
    <location>
        <begin position="72"/>
        <end position="93"/>
    </location>
</feature>
<feature type="transmembrane region" description="Helical" evidence="8">
    <location>
        <begin position="405"/>
        <end position="429"/>
    </location>
</feature>
<sequence>MNRILKGINWLAAGVSGWAGLVAWLQPVNFLGDPDLASPVVVGCLTLTLLLLINGSQGWIRRWSPQTVQRVMWSLVALLVVIQLVVACSFIDVSRADAFYVRTQALALVQGQHHWLHYFLIYPNNVNFTLLEASLIKTITSVIASPWVVLNGLRFLWIDTALVSGYYLLKRWHCGRTVMLGLLIVWLVSPPVYAYALYAYTDALVMPLVIDVLAVLTWALTRSGWQKWGGVIAGEWLLAIGVAMKSNLVVFEIAFILTSLVLGLQHRVTWQTVSGWLLSTAVTLGVVFSLFSVWRQQAGFHADANSQLPATSWIAMSLNPKYSGQYVHADFESVNQQPTAAAKQRRAKTMITQRVRQLGVTGFVGHLTKKMRVFWATGDFDSFKLTTQWIRAPRFYVTHQRQVQFWLVLMTQAGYLTLLIEAVLALLTARVDRHGMLLIALTILGLTAFHVFFWEAEPRYALPLLPGLALLGTIGMSERAQWTLNARGYWPVLMIFGGLAVFSGVSLWQTSRRVQLAQTTVAIQGNGHYVENMTQRLKPEQAVTQTIQTAGPSNQLDLSPIRPQTGVVAIQIEAGNRLLVSKVGTPRELRTMRYVTTNQSSLRVTVTNVGHQTIKYGTVKAFYNPTTGALTRRPQNYLRYVVRDNHVARPLSPMVVSVIVAAGLFGSAWLGLNMSTDRNRKYKK</sequence>
<keyword evidence="5 8" id="KW-0812">Transmembrane</keyword>
<protein>
    <submittedName>
        <fullName evidence="9">Integral membrane protein</fullName>
    </submittedName>
</protein>
<dbReference type="GO" id="GO:0009103">
    <property type="term" value="P:lipopolysaccharide biosynthetic process"/>
    <property type="evidence" value="ECO:0007669"/>
    <property type="project" value="UniProtKB-ARBA"/>
</dbReference>
<dbReference type="InterPro" id="IPR050297">
    <property type="entry name" value="LipidA_mod_glycosyltrf_83"/>
</dbReference>
<feature type="transmembrane region" description="Helical" evidence="8">
    <location>
        <begin position="7"/>
        <end position="25"/>
    </location>
</feature>
<dbReference type="AlphaFoldDB" id="A0A0R2MDI8"/>
<feature type="transmembrane region" description="Helical" evidence="8">
    <location>
        <begin position="237"/>
        <end position="264"/>
    </location>
</feature>
<dbReference type="Proteomes" id="UP000051783">
    <property type="component" value="Unassembled WGS sequence"/>
</dbReference>
<dbReference type="PANTHER" id="PTHR33908:SF11">
    <property type="entry name" value="MEMBRANE PROTEIN"/>
    <property type="match status" value="1"/>
</dbReference>
<dbReference type="PATRIC" id="fig|942150.3.peg.2236"/>
<evidence type="ECO:0000256" key="8">
    <source>
        <dbReference type="SAM" id="Phobius"/>
    </source>
</evidence>
<reference evidence="9 10" key="1">
    <citation type="journal article" date="2015" name="Genome Announc.">
        <title>Expanding the biotechnology potential of lactobacilli through comparative genomics of 213 strains and associated genera.</title>
        <authorList>
            <person name="Sun Z."/>
            <person name="Harris H.M."/>
            <person name="McCann A."/>
            <person name="Guo C."/>
            <person name="Argimon S."/>
            <person name="Zhang W."/>
            <person name="Yang X."/>
            <person name="Jeffery I.B."/>
            <person name="Cooney J.C."/>
            <person name="Kagawa T.F."/>
            <person name="Liu W."/>
            <person name="Song Y."/>
            <person name="Salvetti E."/>
            <person name="Wrobel A."/>
            <person name="Rasinkangas P."/>
            <person name="Parkhill J."/>
            <person name="Rea M.C."/>
            <person name="O'Sullivan O."/>
            <person name="Ritari J."/>
            <person name="Douillard F.P."/>
            <person name="Paul Ross R."/>
            <person name="Yang R."/>
            <person name="Briner A.E."/>
            <person name="Felis G.E."/>
            <person name="de Vos W.M."/>
            <person name="Barrangou R."/>
            <person name="Klaenhammer T.R."/>
            <person name="Caufield P.W."/>
            <person name="Cui Y."/>
            <person name="Zhang H."/>
            <person name="O'Toole P.W."/>
        </authorList>
    </citation>
    <scope>NUCLEOTIDE SEQUENCE [LARGE SCALE GENOMIC DNA]</scope>
    <source>
        <strain evidence="9 10">LMG 26013</strain>
    </source>
</reference>
<keyword evidence="10" id="KW-1185">Reference proteome</keyword>
<evidence type="ECO:0000256" key="6">
    <source>
        <dbReference type="ARBA" id="ARBA00022989"/>
    </source>
</evidence>
<comment type="subcellular location">
    <subcellularLocation>
        <location evidence="1">Cell membrane</location>
        <topology evidence="1">Multi-pass membrane protein</topology>
    </subcellularLocation>
</comment>
<evidence type="ECO:0000256" key="5">
    <source>
        <dbReference type="ARBA" id="ARBA00022692"/>
    </source>
</evidence>
<feature type="transmembrane region" description="Helical" evidence="8">
    <location>
        <begin position="276"/>
        <end position="294"/>
    </location>
</feature>
<gene>
    <name evidence="9" type="ORF">IV64_GL002139</name>
</gene>
<evidence type="ECO:0000256" key="7">
    <source>
        <dbReference type="ARBA" id="ARBA00023136"/>
    </source>
</evidence>
<dbReference type="STRING" id="942150.IV64_GL002139"/>
<organism evidence="9 10">
    <name type="scientific">Lactiplantibacillus xiangfangensis</name>
    <dbReference type="NCBI Taxonomy" id="942150"/>
    <lineage>
        <taxon>Bacteria</taxon>
        <taxon>Bacillati</taxon>
        <taxon>Bacillota</taxon>
        <taxon>Bacilli</taxon>
        <taxon>Lactobacillales</taxon>
        <taxon>Lactobacillaceae</taxon>
        <taxon>Lactiplantibacillus</taxon>
    </lineage>
</organism>
<keyword evidence="7 8" id="KW-0472">Membrane</keyword>
<feature type="transmembrane region" description="Helical" evidence="8">
    <location>
        <begin position="204"/>
        <end position="225"/>
    </location>
</feature>
<keyword evidence="6 8" id="KW-1133">Transmembrane helix</keyword>
<name>A0A0R2MDI8_9LACO</name>
<feature type="transmembrane region" description="Helical" evidence="8">
    <location>
        <begin position="37"/>
        <end position="60"/>
    </location>
</feature>
<proteinExistence type="predicted"/>
<accession>A0A0R2MDI8</accession>
<feature type="transmembrane region" description="Helical" evidence="8">
    <location>
        <begin position="489"/>
        <end position="508"/>
    </location>
</feature>
<feature type="transmembrane region" description="Helical" evidence="8">
    <location>
        <begin position="178"/>
        <end position="198"/>
    </location>
</feature>
<evidence type="ECO:0000256" key="1">
    <source>
        <dbReference type="ARBA" id="ARBA00004651"/>
    </source>
</evidence>
<dbReference type="OrthoDB" id="2240371at2"/>
<feature type="transmembrane region" description="Helical" evidence="8">
    <location>
        <begin position="651"/>
        <end position="672"/>
    </location>
</feature>
<evidence type="ECO:0000313" key="10">
    <source>
        <dbReference type="Proteomes" id="UP000051783"/>
    </source>
</evidence>
<dbReference type="RefSeq" id="WP_057705882.1">
    <property type="nucleotide sequence ID" value="NZ_JQCL01000051.1"/>
</dbReference>
<evidence type="ECO:0000313" key="9">
    <source>
        <dbReference type="EMBL" id="KRO11750.1"/>
    </source>
</evidence>
<comment type="caution">
    <text evidence="9">The sequence shown here is derived from an EMBL/GenBank/DDBJ whole genome shotgun (WGS) entry which is preliminary data.</text>
</comment>
<evidence type="ECO:0000256" key="3">
    <source>
        <dbReference type="ARBA" id="ARBA00022676"/>
    </source>
</evidence>
<feature type="transmembrane region" description="Helical" evidence="8">
    <location>
        <begin position="460"/>
        <end position="477"/>
    </location>
</feature>
<evidence type="ECO:0000256" key="2">
    <source>
        <dbReference type="ARBA" id="ARBA00022475"/>
    </source>
</evidence>
<dbReference type="GO" id="GO:0005886">
    <property type="term" value="C:plasma membrane"/>
    <property type="evidence" value="ECO:0007669"/>
    <property type="project" value="UniProtKB-SubCell"/>
</dbReference>
<dbReference type="GO" id="GO:0016763">
    <property type="term" value="F:pentosyltransferase activity"/>
    <property type="evidence" value="ECO:0007669"/>
    <property type="project" value="TreeGrafter"/>
</dbReference>
<evidence type="ECO:0000256" key="4">
    <source>
        <dbReference type="ARBA" id="ARBA00022679"/>
    </source>
</evidence>
<keyword evidence="4" id="KW-0808">Transferase</keyword>
<feature type="transmembrane region" description="Helical" evidence="8">
    <location>
        <begin position="435"/>
        <end position="453"/>
    </location>
</feature>
<feature type="transmembrane region" description="Helical" evidence="8">
    <location>
        <begin position="135"/>
        <end position="157"/>
    </location>
</feature>
<dbReference type="EMBL" id="JQCL01000051">
    <property type="protein sequence ID" value="KRO11750.1"/>
    <property type="molecule type" value="Genomic_DNA"/>
</dbReference>
<dbReference type="PANTHER" id="PTHR33908">
    <property type="entry name" value="MANNOSYLTRANSFERASE YKCB-RELATED"/>
    <property type="match status" value="1"/>
</dbReference>
<keyword evidence="3" id="KW-0328">Glycosyltransferase</keyword>